<organism evidence="1 2">
    <name type="scientific">Halarcobacter anaerophilus</name>
    <dbReference type="NCBI Taxonomy" id="877500"/>
    <lineage>
        <taxon>Bacteria</taxon>
        <taxon>Pseudomonadati</taxon>
        <taxon>Campylobacterota</taxon>
        <taxon>Epsilonproteobacteria</taxon>
        <taxon>Campylobacterales</taxon>
        <taxon>Arcobacteraceae</taxon>
        <taxon>Halarcobacter</taxon>
    </lineage>
</organism>
<dbReference type="Proteomes" id="UP000290191">
    <property type="component" value="Unassembled WGS sequence"/>
</dbReference>
<protein>
    <submittedName>
        <fullName evidence="1">Uncharacterized protein</fullName>
    </submittedName>
</protein>
<comment type="caution">
    <text evidence="1">The sequence shown here is derived from an EMBL/GenBank/DDBJ whole genome shotgun (WGS) entry which is preliminary data.</text>
</comment>
<reference evidence="1 2" key="1">
    <citation type="submission" date="2017-10" db="EMBL/GenBank/DDBJ databases">
        <title>Genomics of the genus Arcobacter.</title>
        <authorList>
            <person name="Perez-Cataluna A."/>
            <person name="Figueras M.J."/>
        </authorList>
    </citation>
    <scope>NUCLEOTIDE SEQUENCE [LARGE SCALE GENOMIC DNA]</scope>
    <source>
        <strain evidence="1 2">DSM 24636</strain>
    </source>
</reference>
<sequence length="142" mass="16621">MSIEQIKNKINETHQVNATSHKIQDIFIDKCKDLGFRSEKKGLFSDYKTPQLRPDYYKPINETGIIMEVERGKTITNNMDLLDIWKCHICKEADYLLLIVPIVRQTNNGRTTKTFDPVVNRIDSFFREENFINVKGCFIIGY</sequence>
<dbReference type="EMBL" id="PDKO01000002">
    <property type="protein sequence ID" value="RXJ64110.1"/>
    <property type="molecule type" value="Genomic_DNA"/>
</dbReference>
<dbReference type="OrthoDB" id="1551450at2"/>
<evidence type="ECO:0000313" key="2">
    <source>
        <dbReference type="Proteomes" id="UP000290191"/>
    </source>
</evidence>
<dbReference type="AlphaFoldDB" id="A0A4Q0Y1Z3"/>
<name>A0A4Q0Y1Z3_9BACT</name>
<evidence type="ECO:0000313" key="1">
    <source>
        <dbReference type="EMBL" id="RXJ64110.1"/>
    </source>
</evidence>
<gene>
    <name evidence="1" type="ORF">CRV06_03985</name>
</gene>
<accession>A0A4Q0Y1Z3</accession>
<proteinExistence type="predicted"/>
<dbReference type="RefSeq" id="WP_129081440.1">
    <property type="nucleotide sequence ID" value="NZ_CP041070.1"/>
</dbReference>
<keyword evidence="2" id="KW-1185">Reference proteome</keyword>